<sequence>MGCNDIQKVTYASYMLVKEAETWWEFTQRQMETEGRVITWIAFKEKFLQKYFPADLKRKKEMEFLRLDQGNLLVGEYAAKFEELA</sequence>
<reference evidence="3" key="1">
    <citation type="journal article" date="2020" name="Nat. Commun.">
        <title>Genome sequence of the cluster root forming white lupin.</title>
        <authorList>
            <person name="Hufnagel B."/>
            <person name="Marques A."/>
            <person name="Soriano A."/>
            <person name="Marques L."/>
            <person name="Divol F."/>
            <person name="Doumas P."/>
            <person name="Sallet E."/>
            <person name="Mancinotti D."/>
            <person name="Carrere S."/>
            <person name="Marande W."/>
            <person name="Arribat S."/>
            <person name="Keller J."/>
            <person name="Huneau C."/>
            <person name="Blein T."/>
            <person name="Aime D."/>
            <person name="Laguerre M."/>
            <person name="Taylor J."/>
            <person name="Schubert V."/>
            <person name="Nelson M."/>
            <person name="Geu-Flores F."/>
            <person name="Crespi M."/>
            <person name="Gallardo-Guerrero K."/>
            <person name="Delaux P.-M."/>
            <person name="Salse J."/>
            <person name="Berges H."/>
            <person name="Guyot R."/>
            <person name="Gouzy J."/>
            <person name="Peret B."/>
        </authorList>
    </citation>
    <scope>NUCLEOTIDE SEQUENCE [LARGE SCALE GENOMIC DNA]</scope>
    <source>
        <strain evidence="3">cv. Amiga</strain>
    </source>
</reference>
<comment type="caution">
    <text evidence="2">The sequence shown here is derived from an EMBL/GenBank/DDBJ whole genome shotgun (WGS) entry which is preliminary data.</text>
</comment>
<dbReference type="Pfam" id="PF03732">
    <property type="entry name" value="Retrotrans_gag"/>
    <property type="match status" value="1"/>
</dbReference>
<accession>A0A6A4NLQ8</accession>
<proteinExistence type="predicted"/>
<dbReference type="AlphaFoldDB" id="A0A6A4NLQ8"/>
<organism evidence="2 3">
    <name type="scientific">Lupinus albus</name>
    <name type="common">White lupine</name>
    <name type="synonym">Lupinus termis</name>
    <dbReference type="NCBI Taxonomy" id="3870"/>
    <lineage>
        <taxon>Eukaryota</taxon>
        <taxon>Viridiplantae</taxon>
        <taxon>Streptophyta</taxon>
        <taxon>Embryophyta</taxon>
        <taxon>Tracheophyta</taxon>
        <taxon>Spermatophyta</taxon>
        <taxon>Magnoliopsida</taxon>
        <taxon>eudicotyledons</taxon>
        <taxon>Gunneridae</taxon>
        <taxon>Pentapetalae</taxon>
        <taxon>rosids</taxon>
        <taxon>fabids</taxon>
        <taxon>Fabales</taxon>
        <taxon>Fabaceae</taxon>
        <taxon>Papilionoideae</taxon>
        <taxon>50 kb inversion clade</taxon>
        <taxon>genistoids sensu lato</taxon>
        <taxon>core genistoids</taxon>
        <taxon>Genisteae</taxon>
        <taxon>Lupinus</taxon>
    </lineage>
</organism>
<protein>
    <submittedName>
        <fullName evidence="2">Putative retrotransposon gag domain-containing protein</fullName>
    </submittedName>
</protein>
<dbReference type="EMBL" id="WOCE01000023">
    <property type="protein sequence ID" value="KAE9587478.1"/>
    <property type="molecule type" value="Genomic_DNA"/>
</dbReference>
<evidence type="ECO:0000313" key="2">
    <source>
        <dbReference type="EMBL" id="KAE9587478.1"/>
    </source>
</evidence>
<gene>
    <name evidence="2" type="ORF">Lalb_Chr23g0274051</name>
</gene>
<evidence type="ECO:0000313" key="3">
    <source>
        <dbReference type="Proteomes" id="UP000447434"/>
    </source>
</evidence>
<name>A0A6A4NLQ8_LUPAL</name>
<keyword evidence="3" id="KW-1185">Reference proteome</keyword>
<feature type="domain" description="Retrotransposon gag" evidence="1">
    <location>
        <begin position="11"/>
        <end position="85"/>
    </location>
</feature>
<dbReference type="OrthoDB" id="1432379at2759"/>
<dbReference type="InterPro" id="IPR005162">
    <property type="entry name" value="Retrotrans_gag_dom"/>
</dbReference>
<evidence type="ECO:0000259" key="1">
    <source>
        <dbReference type="Pfam" id="PF03732"/>
    </source>
</evidence>
<dbReference type="Proteomes" id="UP000447434">
    <property type="component" value="Chromosome 23"/>
</dbReference>